<dbReference type="PROSITE" id="PS51257">
    <property type="entry name" value="PROKAR_LIPOPROTEIN"/>
    <property type="match status" value="1"/>
</dbReference>
<gene>
    <name evidence="1" type="ORF">BFL28_04910</name>
</gene>
<evidence type="ECO:0000313" key="1">
    <source>
        <dbReference type="EMBL" id="ODP36717.1"/>
    </source>
</evidence>
<evidence type="ECO:0000313" key="2">
    <source>
        <dbReference type="Proteomes" id="UP000094487"/>
    </source>
</evidence>
<protein>
    <recommendedName>
        <fullName evidence="3">C-type lysozyme inhibitor domain-containing protein</fullName>
    </recommendedName>
</protein>
<dbReference type="STRING" id="1888892.BFL28_04910"/>
<dbReference type="OrthoDB" id="7472092at2"/>
<proteinExistence type="predicted"/>
<dbReference type="Proteomes" id="UP000094487">
    <property type="component" value="Unassembled WGS sequence"/>
</dbReference>
<keyword evidence="2" id="KW-1185">Reference proteome</keyword>
<reference evidence="1 2" key="1">
    <citation type="submission" date="2016-08" db="EMBL/GenBank/DDBJ databases">
        <title>Draft genome of the agarase producing Sphingomonas sp. MCT13.</title>
        <authorList>
            <person name="D'Andrea M.M."/>
            <person name="Rossolini G.M."/>
            <person name="Thaller M.C."/>
        </authorList>
    </citation>
    <scope>NUCLEOTIDE SEQUENCE [LARGE SCALE GENOMIC DNA]</scope>
    <source>
        <strain evidence="1 2">MCT13</strain>
    </source>
</reference>
<sequence length="126" mass="13151">MRPLFPAAAVALLALSACNQEPEVVSDKAPDPLAEQLKNAPKVELPPAIKASVSMRCQPGNALVFAEFFEGDKLVKLRTEQNGPATDLKAAEAGQPFTAEGGYSLTGDSKNATVELPGKGKLTCKG</sequence>
<organism evidence="1 2">
    <name type="scientific">Sphingomonas turrisvirgatae</name>
    <dbReference type="NCBI Taxonomy" id="1888892"/>
    <lineage>
        <taxon>Bacteria</taxon>
        <taxon>Pseudomonadati</taxon>
        <taxon>Pseudomonadota</taxon>
        <taxon>Alphaproteobacteria</taxon>
        <taxon>Sphingomonadales</taxon>
        <taxon>Sphingomonadaceae</taxon>
        <taxon>Sphingomonas</taxon>
    </lineage>
</organism>
<dbReference type="EMBL" id="MDDS01000057">
    <property type="protein sequence ID" value="ODP36717.1"/>
    <property type="molecule type" value="Genomic_DNA"/>
</dbReference>
<accession>A0A1E3LSI2</accession>
<dbReference type="AlphaFoldDB" id="A0A1E3LSI2"/>
<comment type="caution">
    <text evidence="1">The sequence shown here is derived from an EMBL/GenBank/DDBJ whole genome shotgun (WGS) entry which is preliminary data.</text>
</comment>
<dbReference type="RefSeq" id="WP_069321651.1">
    <property type="nucleotide sequence ID" value="NZ_MDDS01000057.1"/>
</dbReference>
<name>A0A1E3LSI2_9SPHN</name>
<evidence type="ECO:0008006" key="3">
    <source>
        <dbReference type="Google" id="ProtNLM"/>
    </source>
</evidence>